<protein>
    <recommendedName>
        <fullName evidence="4">RxLR effector candidate protein</fullName>
    </recommendedName>
</protein>
<reference evidence="3" key="1">
    <citation type="journal article" date="2010" name="Science">
        <title>Signatures of adaptation to obligate biotrophy in the Hyaloperonospora arabidopsidis genome.</title>
        <authorList>
            <person name="Baxter L."/>
            <person name="Tripathy S."/>
            <person name="Ishaque N."/>
            <person name="Boot N."/>
            <person name="Cabral A."/>
            <person name="Kemen E."/>
            <person name="Thines M."/>
            <person name="Ah-Fong A."/>
            <person name="Anderson R."/>
            <person name="Badejoko W."/>
            <person name="Bittner-Eddy P."/>
            <person name="Boore J.L."/>
            <person name="Chibucos M.C."/>
            <person name="Coates M."/>
            <person name="Dehal P."/>
            <person name="Delehaunty K."/>
            <person name="Dong S."/>
            <person name="Downton P."/>
            <person name="Dumas B."/>
            <person name="Fabro G."/>
            <person name="Fronick C."/>
            <person name="Fuerstenberg S.I."/>
            <person name="Fulton L."/>
            <person name="Gaulin E."/>
            <person name="Govers F."/>
            <person name="Hughes L."/>
            <person name="Humphray S."/>
            <person name="Jiang R.H."/>
            <person name="Judelson H."/>
            <person name="Kamoun S."/>
            <person name="Kyung K."/>
            <person name="Meijer H."/>
            <person name="Minx P."/>
            <person name="Morris P."/>
            <person name="Nelson J."/>
            <person name="Phuntumart V."/>
            <person name="Qutob D."/>
            <person name="Rehmany A."/>
            <person name="Rougon-Cardoso A."/>
            <person name="Ryden P."/>
            <person name="Torto-Alalibo T."/>
            <person name="Studholme D."/>
            <person name="Wang Y."/>
            <person name="Win J."/>
            <person name="Wood J."/>
            <person name="Clifton S.W."/>
            <person name="Rogers J."/>
            <person name="Van den Ackerveken G."/>
            <person name="Jones J.D."/>
            <person name="McDowell J.M."/>
            <person name="Beynon J."/>
            <person name="Tyler B.M."/>
        </authorList>
    </citation>
    <scope>NUCLEOTIDE SEQUENCE [LARGE SCALE GENOMIC DNA]</scope>
    <source>
        <strain evidence="3">Emoy2</strain>
    </source>
</reference>
<dbReference type="EMBL" id="JH598211">
    <property type="status" value="NOT_ANNOTATED_CDS"/>
    <property type="molecule type" value="Genomic_DNA"/>
</dbReference>
<dbReference type="AlphaFoldDB" id="M4BFT7"/>
<proteinExistence type="predicted"/>
<evidence type="ECO:0000313" key="2">
    <source>
        <dbReference type="EnsemblProtists" id="HpaP805157"/>
    </source>
</evidence>
<evidence type="ECO:0000256" key="1">
    <source>
        <dbReference type="SAM" id="SignalP"/>
    </source>
</evidence>
<accession>M4BFT7</accession>
<name>M4BFT7_HYAAE</name>
<feature type="signal peptide" evidence="1">
    <location>
        <begin position="1"/>
        <end position="17"/>
    </location>
</feature>
<organism evidence="2 3">
    <name type="scientific">Hyaloperonospora arabidopsidis (strain Emoy2)</name>
    <name type="common">Downy mildew agent</name>
    <name type="synonym">Peronospora arabidopsidis</name>
    <dbReference type="NCBI Taxonomy" id="559515"/>
    <lineage>
        <taxon>Eukaryota</taxon>
        <taxon>Sar</taxon>
        <taxon>Stramenopiles</taxon>
        <taxon>Oomycota</taxon>
        <taxon>Peronosporomycetes</taxon>
        <taxon>Peronosporales</taxon>
        <taxon>Peronosporaceae</taxon>
        <taxon>Hyaloperonospora</taxon>
    </lineage>
</organism>
<dbReference type="EnsemblProtists" id="HpaT805157">
    <property type="protein sequence ID" value="HpaP805157"/>
    <property type="gene ID" value="HpaG805157"/>
</dbReference>
<keyword evidence="3" id="KW-1185">Reference proteome</keyword>
<evidence type="ECO:0000313" key="3">
    <source>
        <dbReference type="Proteomes" id="UP000011713"/>
    </source>
</evidence>
<reference evidence="2" key="2">
    <citation type="submission" date="2015-06" db="UniProtKB">
        <authorList>
            <consortium name="EnsemblProtists"/>
        </authorList>
    </citation>
    <scope>IDENTIFICATION</scope>
    <source>
        <strain evidence="2">Emoy2</strain>
    </source>
</reference>
<sequence length="148" mass="15950">MALALIVTASIAIDTGPSDLCVPPKQNTLSSRCFGVCSSSLCVNYAPSTAEDRSTSSNDGSTSYFHRGCASASIPTCKTKKKPLGKCEVQCLVDTPNSWNEAQWTLQIAQPQTDTAAFQNIDDLVLPRTLQNLCVKGLDRVVALFFSW</sequence>
<dbReference type="VEuPathDB" id="FungiDB:HpaG805157"/>
<dbReference type="Proteomes" id="UP000011713">
    <property type="component" value="Unassembled WGS sequence"/>
</dbReference>
<keyword evidence="1" id="KW-0732">Signal</keyword>
<dbReference type="eggNOG" id="KOG1187">
    <property type="taxonomic scope" value="Eukaryota"/>
</dbReference>
<evidence type="ECO:0008006" key="4">
    <source>
        <dbReference type="Google" id="ProtNLM"/>
    </source>
</evidence>
<feature type="chain" id="PRO_5004048674" description="RxLR effector candidate protein" evidence="1">
    <location>
        <begin position="18"/>
        <end position="148"/>
    </location>
</feature>
<dbReference type="InParanoid" id="M4BFT7"/>
<dbReference type="HOGENOM" id="CLU_1762288_0_0_1"/>